<name>A0A8T7M753_9CHLR</name>
<evidence type="ECO:0000256" key="1">
    <source>
        <dbReference type="SAM" id="MobiDB-lite"/>
    </source>
</evidence>
<dbReference type="EMBL" id="JACATZ010000003">
    <property type="protein sequence ID" value="NWJ47977.1"/>
    <property type="molecule type" value="Genomic_DNA"/>
</dbReference>
<dbReference type="AlphaFoldDB" id="A0A8T7M753"/>
<reference evidence="2 4" key="1">
    <citation type="submission" date="2020-06" db="EMBL/GenBank/DDBJ databases">
        <title>Anoxygenic phototrophic Chloroflexota member uses a Type I reaction center.</title>
        <authorList>
            <person name="Tsuji J.M."/>
            <person name="Shaw N.A."/>
            <person name="Nagashima S."/>
            <person name="Venkiteswaran J."/>
            <person name="Schiff S.L."/>
            <person name="Hanada S."/>
            <person name="Tank M."/>
            <person name="Neufeld J.D."/>
        </authorList>
    </citation>
    <scope>NUCLEOTIDE SEQUENCE [LARGE SCALE GENOMIC DNA]</scope>
    <source>
        <strain evidence="2">L227-S17</strain>
    </source>
</reference>
<evidence type="ECO:0000313" key="5">
    <source>
        <dbReference type="Proteomes" id="UP001431572"/>
    </source>
</evidence>
<keyword evidence="5" id="KW-1185">Reference proteome</keyword>
<sequence length="61" mass="7194">MTLTYYDLEKIGISRVSEYIKSADHDRQVAEALEARSKNEKVSNTNNKTQHRHNLRLRRAH</sequence>
<reference evidence="3" key="2">
    <citation type="journal article" date="2024" name="Nature">
        <title>Anoxygenic phototroph of the Chloroflexota uses a type I reaction centre.</title>
        <authorList>
            <person name="Tsuji J.M."/>
            <person name="Shaw N.A."/>
            <person name="Nagashima S."/>
            <person name="Venkiteswaran J.J."/>
            <person name="Schiff S.L."/>
            <person name="Watanabe T."/>
            <person name="Fukui M."/>
            <person name="Hanada S."/>
            <person name="Tank M."/>
            <person name="Neufeld J.D."/>
        </authorList>
    </citation>
    <scope>NUCLEOTIDE SEQUENCE</scope>
    <source>
        <strain evidence="3">L227-S17</strain>
    </source>
</reference>
<feature type="compositionally biased region" description="Basic residues" evidence="1">
    <location>
        <begin position="49"/>
        <end position="61"/>
    </location>
</feature>
<evidence type="ECO:0000313" key="3">
    <source>
        <dbReference type="EMBL" id="WJW69882.1"/>
    </source>
</evidence>
<evidence type="ECO:0000313" key="4">
    <source>
        <dbReference type="Proteomes" id="UP000521676"/>
    </source>
</evidence>
<proteinExistence type="predicted"/>
<gene>
    <name evidence="2" type="ORF">HXX08_19150</name>
    <name evidence="3" type="ORF">OZ401_003512</name>
</gene>
<protein>
    <submittedName>
        <fullName evidence="2">Uncharacterized protein</fullName>
    </submittedName>
</protein>
<dbReference type="Proteomes" id="UP001431572">
    <property type="component" value="Chromosome 2"/>
</dbReference>
<dbReference type="EMBL" id="CP128400">
    <property type="protein sequence ID" value="WJW69882.1"/>
    <property type="molecule type" value="Genomic_DNA"/>
</dbReference>
<organism evidence="2 4">
    <name type="scientific">Candidatus Chlorohelix allophototropha</name>
    <dbReference type="NCBI Taxonomy" id="3003348"/>
    <lineage>
        <taxon>Bacteria</taxon>
        <taxon>Bacillati</taxon>
        <taxon>Chloroflexota</taxon>
        <taxon>Chloroflexia</taxon>
        <taxon>Candidatus Chloroheliales</taxon>
        <taxon>Candidatus Chloroheliaceae</taxon>
        <taxon>Candidatus Chlorohelix</taxon>
    </lineage>
</organism>
<dbReference type="RefSeq" id="WP_341471754.1">
    <property type="nucleotide sequence ID" value="NZ_CP128400.1"/>
</dbReference>
<dbReference type="Proteomes" id="UP000521676">
    <property type="component" value="Unassembled WGS sequence"/>
</dbReference>
<evidence type="ECO:0000313" key="2">
    <source>
        <dbReference type="EMBL" id="NWJ47977.1"/>
    </source>
</evidence>
<accession>A0A8T7M753</accession>
<feature type="region of interest" description="Disordered" evidence="1">
    <location>
        <begin position="34"/>
        <end position="61"/>
    </location>
</feature>